<evidence type="ECO:0008006" key="3">
    <source>
        <dbReference type="Google" id="ProtNLM"/>
    </source>
</evidence>
<dbReference type="NCBIfam" id="TIGR02292">
    <property type="entry name" value="ygfB_yecA"/>
    <property type="match status" value="1"/>
</dbReference>
<name>A0A4V2UUZ5_9GAMM</name>
<dbReference type="InterPro" id="IPR011978">
    <property type="entry name" value="YgfB-like"/>
</dbReference>
<proteinExistence type="predicted"/>
<evidence type="ECO:0000313" key="2">
    <source>
        <dbReference type="Proteomes" id="UP000294599"/>
    </source>
</evidence>
<comment type="caution">
    <text evidence="1">The sequence shown here is derived from an EMBL/GenBank/DDBJ whole genome shotgun (WGS) entry which is preliminary data.</text>
</comment>
<evidence type="ECO:0000313" key="1">
    <source>
        <dbReference type="EMBL" id="TCS93747.1"/>
    </source>
</evidence>
<dbReference type="AlphaFoldDB" id="A0A4V2UUZ5"/>
<keyword evidence="2" id="KW-1185">Reference proteome</keyword>
<gene>
    <name evidence="1" type="ORF">EDC25_1252</name>
</gene>
<dbReference type="Pfam" id="PF03695">
    <property type="entry name" value="UPF0149"/>
    <property type="match status" value="1"/>
</dbReference>
<protein>
    <recommendedName>
        <fullName evidence="3">YecA family protein</fullName>
    </recommendedName>
</protein>
<dbReference type="RefSeq" id="WP_132577562.1">
    <property type="nucleotide sequence ID" value="NZ_JBHLWF010000080.1"/>
</dbReference>
<dbReference type="SUPFAM" id="SSF101327">
    <property type="entry name" value="YgfB-like"/>
    <property type="match status" value="1"/>
</dbReference>
<dbReference type="Proteomes" id="UP000294599">
    <property type="component" value="Unassembled WGS sequence"/>
</dbReference>
<dbReference type="OrthoDB" id="570299at2"/>
<dbReference type="EMBL" id="SMAF01000025">
    <property type="protein sequence ID" value="TCS93747.1"/>
    <property type="molecule type" value="Genomic_DNA"/>
</dbReference>
<reference evidence="1 2" key="1">
    <citation type="submission" date="2019-03" db="EMBL/GenBank/DDBJ databases">
        <title>Genomic Encyclopedia of Type Strains, Phase IV (KMG-IV): sequencing the most valuable type-strain genomes for metagenomic binning, comparative biology and taxonomic classification.</title>
        <authorList>
            <person name="Goeker M."/>
        </authorList>
    </citation>
    <scope>NUCLEOTIDE SEQUENCE [LARGE SCALE GENOMIC DNA]</scope>
    <source>
        <strain evidence="1 2">DSM 21944</strain>
    </source>
</reference>
<organism evidence="1 2">
    <name type="scientific">Pseudofulvimonas gallinarii</name>
    <dbReference type="NCBI Taxonomy" id="634155"/>
    <lineage>
        <taxon>Bacteria</taxon>
        <taxon>Pseudomonadati</taxon>
        <taxon>Pseudomonadota</taxon>
        <taxon>Gammaproteobacteria</taxon>
        <taxon>Lysobacterales</taxon>
        <taxon>Rhodanobacteraceae</taxon>
        <taxon>Pseudofulvimonas</taxon>
    </lineage>
</organism>
<accession>A0A4V2UUZ5</accession>
<dbReference type="InterPro" id="IPR036255">
    <property type="entry name" value="YgfB-like_sf"/>
</dbReference>
<dbReference type="Gene3D" id="1.20.120.740">
    <property type="entry name" value="YgfB uncharacterised protein family UPF0149, PF03695"/>
    <property type="match status" value="1"/>
</dbReference>
<sequence>MSHRPLLPQLGESLDNEELDELHAMLLARNGEDGLLLDGLHGLVTALIVGPQPVVSDDWLPVVLDSDQAFDSHLQAEQLTSLCLRLYHSVEQGLEHLVYEPILSEYDDAENGEPDIVVDAHGWCAGFSMGVDMRAHLWEPRLRFDPKLMEIMTPIMALAFSEGLFEEYTDPRWPALDDSERESCLQMIPSAVIDLYHYWRENPPQLDTAVPVRAKPTPRKRGGRWVH</sequence>